<dbReference type="EMBL" id="NAEW01000014">
    <property type="protein sequence ID" value="OQM40047.1"/>
    <property type="molecule type" value="Genomic_DNA"/>
</dbReference>
<evidence type="ECO:0000313" key="3">
    <source>
        <dbReference type="Proteomes" id="UP000192573"/>
    </source>
</evidence>
<comment type="caution">
    <text evidence="2">The sequence shown here is derived from an EMBL/GenBank/DDBJ whole genome shotgun (WGS) entry which is preliminary data.</text>
</comment>
<sequence>MCTKRVIICLSVASVLFTSTTWAINKDYRYKLEQSGCTQVSEAQGCDINKSKDENAKAGFVNESSDTTTSATSPYAGKWLALSDSGVTVASISIDKNDKVIVNGKSVHATKSDGVLQFKQGMVIYTIQGDRRVKGEDVWRDTDAGTQGKIFKK</sequence>
<organism evidence="2 3">
    <name type="scientific">Citrobacter braakii</name>
    <dbReference type="NCBI Taxonomy" id="57706"/>
    <lineage>
        <taxon>Bacteria</taxon>
        <taxon>Pseudomonadati</taxon>
        <taxon>Pseudomonadota</taxon>
        <taxon>Gammaproteobacteria</taxon>
        <taxon>Enterobacterales</taxon>
        <taxon>Enterobacteriaceae</taxon>
        <taxon>Citrobacter</taxon>
        <taxon>Citrobacter freundii complex</taxon>
    </lineage>
</organism>
<name>A0A1V8NUN9_CITBR</name>
<reference evidence="2 3" key="1">
    <citation type="submission" date="2017-03" db="EMBL/GenBank/DDBJ databases">
        <authorList>
            <person name="Afonso C.L."/>
            <person name="Miller P.J."/>
            <person name="Scott M.A."/>
            <person name="Spackman E."/>
            <person name="Goraichik I."/>
            <person name="Dimitrov K.M."/>
            <person name="Suarez D.L."/>
            <person name="Swayne D.E."/>
        </authorList>
    </citation>
    <scope>NUCLEOTIDE SEQUENCE [LARGE SCALE GENOMIC DNA]</scope>
    <source>
        <strain evidence="2 3">ATCC 51113</strain>
    </source>
</reference>
<evidence type="ECO:0008006" key="4">
    <source>
        <dbReference type="Google" id="ProtNLM"/>
    </source>
</evidence>
<protein>
    <recommendedName>
        <fullName evidence="4">Lipoprotein</fullName>
    </recommendedName>
</protein>
<dbReference type="AlphaFoldDB" id="A0A1V8NUN9"/>
<dbReference type="RefSeq" id="WP_080860107.1">
    <property type="nucleotide sequence ID" value="NZ_CP077405.1"/>
</dbReference>
<gene>
    <name evidence="2" type="ORF">BZK42_21645</name>
</gene>
<dbReference type="Proteomes" id="UP000192573">
    <property type="component" value="Unassembled WGS sequence"/>
</dbReference>
<feature type="signal peptide" evidence="1">
    <location>
        <begin position="1"/>
        <end position="23"/>
    </location>
</feature>
<evidence type="ECO:0000313" key="2">
    <source>
        <dbReference type="EMBL" id="OQM40047.1"/>
    </source>
</evidence>
<accession>A0A1V8NUN9</accession>
<keyword evidence="1" id="KW-0732">Signal</keyword>
<feature type="chain" id="PRO_5012483841" description="Lipoprotein" evidence="1">
    <location>
        <begin position="24"/>
        <end position="153"/>
    </location>
</feature>
<evidence type="ECO:0000256" key="1">
    <source>
        <dbReference type="SAM" id="SignalP"/>
    </source>
</evidence>
<proteinExistence type="predicted"/>